<reference evidence="2 3" key="1">
    <citation type="submission" date="2019-03" db="EMBL/GenBank/DDBJ databases">
        <title>Genomic Encyclopedia of Archaeal and Bacterial Type Strains, Phase II (KMG-II): from individual species to whole genera.</title>
        <authorList>
            <person name="Goeker M."/>
        </authorList>
    </citation>
    <scope>NUCLEOTIDE SEQUENCE [LARGE SCALE GENOMIC DNA]</scope>
    <source>
        <strain evidence="2 3">DSM 24782</strain>
    </source>
</reference>
<feature type="transmembrane region" description="Helical" evidence="1">
    <location>
        <begin position="113"/>
        <end position="136"/>
    </location>
</feature>
<gene>
    <name evidence="2" type="ORF">CLV52_1595</name>
</gene>
<dbReference type="Proteomes" id="UP000295344">
    <property type="component" value="Unassembled WGS sequence"/>
</dbReference>
<sequence>MAIEAQGRRRGTSRHRSASRFAIPRPVGRAARVLTPVLSLLPPVVLLVLVQSLSPVAQRVPSGAARFDLAGAWLATEPGALAGTTSWLTAPTLGRLQLGLLVRGLQGGQAQSVLAAAHGGVLLLAVVEAVLLWWVLRRAGAGGVAAGLATAVFAIAPIAVVTHATVSATTFGACWLLLGTGLALGRTRTGRIAGGAAAAVAVASAPVLAIPAVALAALLVVRFAAERARRGGAWVRPVLAVGLGFGVAAVLLAVAMAVTAALPAGAATARLDALTAAQGSAPTLGAAAFATWIATDPLALLLVLAAAVLTAIAGRGRGPVVLLAVTLAAAVWPLGGDAVTPLVLLLPAAAAVLARSVDVGVSALGHPTFVRSVLGSAWLTGVGALLVVGITAWLVGLGGLVRGADQPVAQAERWIDSSVPAGQTVLVGLGAYPDLVGTTKATIGWYGGPAGTTDVPSSVPWSRADYVVADASLPPDRTGAAASVLGRSLEVATFGRGDAAMSVRAVRETGTATAPAAPTTAAGRRAAEVRKQAGTQLAENPRVQVDGQDRARLLAGDVDTRIVLVLAQFVTAHSVAISGFGTAQGDTSGIRTTVTIKAIDGRAVPTDGTKTGVLLRFLSDLRGDFATKSIDASDDGITAAFRPAPDLVPSG</sequence>
<evidence type="ECO:0008006" key="4">
    <source>
        <dbReference type="Google" id="ProtNLM"/>
    </source>
</evidence>
<keyword evidence="1" id="KW-0472">Membrane</keyword>
<feature type="transmembrane region" description="Helical" evidence="1">
    <location>
        <begin position="377"/>
        <end position="401"/>
    </location>
</feature>
<organism evidence="2 3">
    <name type="scientific">Amnibacterium kyonggiense</name>
    <dbReference type="NCBI Taxonomy" id="595671"/>
    <lineage>
        <taxon>Bacteria</taxon>
        <taxon>Bacillati</taxon>
        <taxon>Actinomycetota</taxon>
        <taxon>Actinomycetes</taxon>
        <taxon>Micrococcales</taxon>
        <taxon>Microbacteriaceae</taxon>
        <taxon>Amnibacterium</taxon>
    </lineage>
</organism>
<feature type="transmembrane region" description="Helical" evidence="1">
    <location>
        <begin position="284"/>
        <end position="313"/>
    </location>
</feature>
<keyword evidence="1" id="KW-0812">Transmembrane</keyword>
<feature type="transmembrane region" description="Helical" evidence="1">
    <location>
        <begin position="237"/>
        <end position="264"/>
    </location>
</feature>
<feature type="transmembrane region" description="Helical" evidence="1">
    <location>
        <begin position="198"/>
        <end position="225"/>
    </location>
</feature>
<dbReference type="OrthoDB" id="3207667at2"/>
<accession>A0A4R7FT16</accession>
<proteinExistence type="predicted"/>
<evidence type="ECO:0000313" key="2">
    <source>
        <dbReference type="EMBL" id="TDS81022.1"/>
    </source>
</evidence>
<feature type="transmembrane region" description="Helical" evidence="1">
    <location>
        <begin position="148"/>
        <end position="178"/>
    </location>
</feature>
<protein>
    <recommendedName>
        <fullName evidence="4">4-amino-4-deoxy-L-arabinose transferase-like glycosyltransferase</fullName>
    </recommendedName>
</protein>
<name>A0A4R7FT16_9MICO</name>
<evidence type="ECO:0000313" key="3">
    <source>
        <dbReference type="Proteomes" id="UP000295344"/>
    </source>
</evidence>
<evidence type="ECO:0000256" key="1">
    <source>
        <dbReference type="SAM" id="Phobius"/>
    </source>
</evidence>
<dbReference type="RefSeq" id="WP_133765662.1">
    <property type="nucleotide sequence ID" value="NZ_BAAARP010000003.1"/>
</dbReference>
<keyword evidence="3" id="KW-1185">Reference proteome</keyword>
<comment type="caution">
    <text evidence="2">The sequence shown here is derived from an EMBL/GenBank/DDBJ whole genome shotgun (WGS) entry which is preliminary data.</text>
</comment>
<dbReference type="AlphaFoldDB" id="A0A4R7FT16"/>
<keyword evidence="1" id="KW-1133">Transmembrane helix</keyword>
<feature type="transmembrane region" description="Helical" evidence="1">
    <location>
        <begin position="320"/>
        <end position="336"/>
    </location>
</feature>
<dbReference type="EMBL" id="SOAM01000001">
    <property type="protein sequence ID" value="TDS81022.1"/>
    <property type="molecule type" value="Genomic_DNA"/>
</dbReference>